<accession>A0ABM5DFJ2</accession>
<name>A0ABM5DFJ2_VICPA</name>
<proteinExistence type="predicted"/>
<reference evidence="3 4" key="1">
    <citation type="submission" date="2025-05" db="UniProtKB">
        <authorList>
            <consortium name="RefSeq"/>
        </authorList>
    </citation>
    <scope>IDENTIFICATION</scope>
</reference>
<feature type="domain" description="EF-hand" evidence="1">
    <location>
        <begin position="91"/>
        <end position="126"/>
    </location>
</feature>
<protein>
    <submittedName>
        <fullName evidence="3 4">EF-hand calcium-binding domain-containing protein 11 isoform X1</fullName>
    </submittedName>
</protein>
<dbReference type="Pfam" id="PF13833">
    <property type="entry name" value="EF-hand_8"/>
    <property type="match status" value="2"/>
</dbReference>
<dbReference type="PROSITE" id="PS50222">
    <property type="entry name" value="EF_HAND_2"/>
    <property type="match status" value="2"/>
</dbReference>
<evidence type="ECO:0000313" key="3">
    <source>
        <dbReference type="RefSeq" id="XP_072819669.1"/>
    </source>
</evidence>
<dbReference type="CDD" id="cd00051">
    <property type="entry name" value="EFh"/>
    <property type="match status" value="1"/>
</dbReference>
<gene>
    <name evidence="3 4" type="primary">EFCAB11</name>
</gene>
<evidence type="ECO:0000259" key="1">
    <source>
        <dbReference type="PROSITE" id="PS50222"/>
    </source>
</evidence>
<dbReference type="RefSeq" id="XP_072819669.1">
    <property type="nucleotide sequence ID" value="XM_072963568.1"/>
</dbReference>
<organism evidence="2 4">
    <name type="scientific">Vicugna pacos</name>
    <name type="common">Alpaca</name>
    <name type="synonym">Lama pacos</name>
    <dbReference type="NCBI Taxonomy" id="30538"/>
    <lineage>
        <taxon>Eukaryota</taxon>
        <taxon>Metazoa</taxon>
        <taxon>Chordata</taxon>
        <taxon>Craniata</taxon>
        <taxon>Vertebrata</taxon>
        <taxon>Euteleostomi</taxon>
        <taxon>Mammalia</taxon>
        <taxon>Eutheria</taxon>
        <taxon>Laurasiatheria</taxon>
        <taxon>Artiodactyla</taxon>
        <taxon>Tylopoda</taxon>
        <taxon>Camelidae</taxon>
        <taxon>Vicugna</taxon>
    </lineage>
</organism>
<evidence type="ECO:0000313" key="2">
    <source>
        <dbReference type="Proteomes" id="UP001652581"/>
    </source>
</evidence>
<dbReference type="SUPFAM" id="SSF47473">
    <property type="entry name" value="EF-hand"/>
    <property type="match status" value="1"/>
</dbReference>
<keyword evidence="2" id="KW-1185">Reference proteome</keyword>
<dbReference type="InterPro" id="IPR011992">
    <property type="entry name" value="EF-hand-dom_pair"/>
</dbReference>
<dbReference type="Gene3D" id="1.10.238.10">
    <property type="entry name" value="EF-hand"/>
    <property type="match status" value="1"/>
</dbReference>
<dbReference type="GeneID" id="102538261"/>
<dbReference type="RefSeq" id="XP_072819670.1">
    <property type="nucleotide sequence ID" value="XM_072963569.1"/>
</dbReference>
<dbReference type="Proteomes" id="UP001652581">
    <property type="component" value="Chromosome 6"/>
</dbReference>
<dbReference type="SMART" id="SM00054">
    <property type="entry name" value="EFh"/>
    <property type="match status" value="2"/>
</dbReference>
<feature type="domain" description="EF-hand" evidence="1">
    <location>
        <begin position="18"/>
        <end position="53"/>
    </location>
</feature>
<evidence type="ECO:0000313" key="4">
    <source>
        <dbReference type="RefSeq" id="XP_072819670.1"/>
    </source>
</evidence>
<sequence length="236" mass="26809">MFFSQAGARPQMWEVSPSEHKKWVEVFKACDEDNKGYLSREDFKVAVVMLFGYKPSKIEADSVMSSVDPNTSGILLEGFLNIVRQKKEVQLYRNEIRHIFTAFDRHYRGYLTLEDFTKAFRQVAPKLPERIILEVFRSKAMTAFCYDMCDTRDAHRAVSDDVLCLGASRPGSSASIRETVAGHLATPGWLFSSPHFILQQGLKKRVETSCSPSQNAGSVLRIPEFLLLTMPCHLIH</sequence>
<dbReference type="InterPro" id="IPR002048">
    <property type="entry name" value="EF_hand_dom"/>
</dbReference>